<sequence length="301" mass="33787">MVACSEQTVVPKVSVGPILYYWPKTQIEQFYQQLADSAATVIYLGETVCSKRREFSFADYLRTAQMLQEAGKQVVLSGLTLLESQADLRALQQLTAQGQFMVEANDVGTAHYLSSQHLPFVGGAALSLYNEQSVLKLWQIGMRRWVVPVELSRDWLQTLLSQPALDSIRQQLEIEVFAYGHLPLAWSGRCFTARSENRHKDDCQLCCIKYPTGRLSTSQEGQPLFVLNGIQTQSGAKYNLQNDLPSMQGLVHYVRLSPDPQNFMEKLAQFSQGVASPLLANEVNGYWHRLAGFNQHGPSIE</sequence>
<comment type="pathway">
    <text evidence="1">Cofactor biosynthesis; ubiquinone biosynthesis.</text>
</comment>
<dbReference type="EMBL" id="JBHLXP010000001">
    <property type="protein sequence ID" value="MFC0047155.1"/>
    <property type="molecule type" value="Genomic_DNA"/>
</dbReference>
<dbReference type="PANTHER" id="PTHR30217:SF11">
    <property type="entry name" value="UBIQUINONE BIOSYNTHESIS PROTEIN UBIV"/>
    <property type="match status" value="1"/>
</dbReference>
<dbReference type="RefSeq" id="WP_377240141.1">
    <property type="nucleotide sequence ID" value="NZ_JBHLXP010000001.1"/>
</dbReference>
<dbReference type="Proteomes" id="UP001589813">
    <property type="component" value="Unassembled WGS sequence"/>
</dbReference>
<feature type="binding site" evidence="1">
    <location>
        <position position="207"/>
    </location>
    <ligand>
        <name>[4Fe-4S] cluster</name>
        <dbReference type="ChEBI" id="CHEBI:49883"/>
    </ligand>
</feature>
<keyword evidence="3" id="KW-1185">Reference proteome</keyword>
<dbReference type="InterPro" id="IPR051454">
    <property type="entry name" value="RNA/ubiquinone_mod_enzymes"/>
</dbReference>
<organism evidence="2 3">
    <name type="scientific">Rheinheimera tilapiae</name>
    <dbReference type="NCBI Taxonomy" id="875043"/>
    <lineage>
        <taxon>Bacteria</taxon>
        <taxon>Pseudomonadati</taxon>
        <taxon>Pseudomonadota</taxon>
        <taxon>Gammaproteobacteria</taxon>
        <taxon>Chromatiales</taxon>
        <taxon>Chromatiaceae</taxon>
        <taxon>Rheinheimera</taxon>
    </lineage>
</organism>
<dbReference type="InterPro" id="IPR043693">
    <property type="entry name" value="UbiV"/>
</dbReference>
<comment type="subunit">
    <text evidence="1">Forms a heterodimer with UbiU.</text>
</comment>
<dbReference type="PANTHER" id="PTHR30217">
    <property type="entry name" value="PEPTIDASE U32 FAMILY"/>
    <property type="match status" value="1"/>
</dbReference>
<proteinExistence type="inferred from homology"/>
<gene>
    <name evidence="1" type="primary">ubiV</name>
    <name evidence="2" type="ORF">ACFFJP_02485</name>
</gene>
<comment type="caution">
    <text evidence="2">The sequence shown here is derived from an EMBL/GenBank/DDBJ whole genome shotgun (WGS) entry which is preliminary data.</text>
</comment>
<keyword evidence="1" id="KW-0004">4Fe-4S</keyword>
<protein>
    <recommendedName>
        <fullName evidence="1">Ubiquinone biosynthesis protein UbiV</fullName>
    </recommendedName>
</protein>
<comment type="cofactor">
    <cofactor evidence="1">
        <name>[4Fe-4S] cluster</name>
        <dbReference type="ChEBI" id="CHEBI:49883"/>
    </cofactor>
</comment>
<keyword evidence="1" id="KW-0411">Iron-sulfur</keyword>
<feature type="binding site" evidence="1">
    <location>
        <position position="190"/>
    </location>
    <ligand>
        <name>[4Fe-4S] cluster</name>
        <dbReference type="ChEBI" id="CHEBI:49883"/>
    </ligand>
</feature>
<comment type="similarity">
    <text evidence="1">Belongs to the peptidase U32 family. UbiV subfamily.</text>
</comment>
<accession>A0ABV6BCD1</accession>
<evidence type="ECO:0000256" key="1">
    <source>
        <dbReference type="HAMAP-Rule" id="MF_02233"/>
    </source>
</evidence>
<evidence type="ECO:0000313" key="3">
    <source>
        <dbReference type="Proteomes" id="UP001589813"/>
    </source>
</evidence>
<reference evidence="2 3" key="1">
    <citation type="submission" date="2024-09" db="EMBL/GenBank/DDBJ databases">
        <authorList>
            <person name="Sun Q."/>
            <person name="Mori K."/>
        </authorList>
    </citation>
    <scope>NUCLEOTIDE SEQUENCE [LARGE SCALE GENOMIC DNA]</scope>
    <source>
        <strain evidence="2 3">KCTC 23315</strain>
    </source>
</reference>
<feature type="binding site" evidence="1">
    <location>
        <position position="203"/>
    </location>
    <ligand>
        <name>[4Fe-4S] cluster</name>
        <dbReference type="ChEBI" id="CHEBI:49883"/>
    </ligand>
</feature>
<dbReference type="Pfam" id="PF01136">
    <property type="entry name" value="Peptidase_U32"/>
    <property type="match status" value="1"/>
</dbReference>
<dbReference type="NCBIfam" id="NF011991">
    <property type="entry name" value="PRK15447.1"/>
    <property type="match status" value="1"/>
</dbReference>
<keyword evidence="1" id="KW-0408">Iron</keyword>
<name>A0ABV6BCD1_9GAMM</name>
<keyword evidence="1" id="KW-0479">Metal-binding</keyword>
<comment type="function">
    <text evidence="1">Required for O(2)-independent ubiquinone (coenzyme Q) biosynthesis. Together with UbiU, is essential for the C6-hydroxylation reaction in the oxygen-independent ubiquinone biosynthesis pathway.</text>
</comment>
<dbReference type="HAMAP" id="MF_02233">
    <property type="entry name" value="UbiV"/>
    <property type="match status" value="1"/>
</dbReference>
<keyword evidence="1" id="KW-0831">Ubiquinone biosynthesis</keyword>
<evidence type="ECO:0000313" key="2">
    <source>
        <dbReference type="EMBL" id="MFC0047155.1"/>
    </source>
</evidence>
<dbReference type="InterPro" id="IPR001539">
    <property type="entry name" value="Peptidase_U32"/>
</dbReference>
<feature type="binding site" evidence="1">
    <location>
        <position position="49"/>
    </location>
    <ligand>
        <name>[4Fe-4S] cluster</name>
        <dbReference type="ChEBI" id="CHEBI:49883"/>
    </ligand>
</feature>